<dbReference type="STRING" id="1227492.C482_10157"/>
<accession>M0AND1</accession>
<dbReference type="Proteomes" id="UP000011693">
    <property type="component" value="Unassembled WGS sequence"/>
</dbReference>
<dbReference type="AlphaFoldDB" id="M0AND1"/>
<name>M0AND1_9EURY</name>
<keyword evidence="2" id="KW-1185">Reference proteome</keyword>
<reference evidence="1 2" key="1">
    <citation type="journal article" date="2014" name="PLoS Genet.">
        <title>Phylogenetically driven sequencing of extremely halophilic archaea reveals strategies for static and dynamic osmo-response.</title>
        <authorList>
            <person name="Becker E.A."/>
            <person name="Seitzer P.M."/>
            <person name="Tritt A."/>
            <person name="Larsen D."/>
            <person name="Krusor M."/>
            <person name="Yao A.I."/>
            <person name="Wu D."/>
            <person name="Madern D."/>
            <person name="Eisen J.A."/>
            <person name="Darling A.E."/>
            <person name="Facciotti M.T."/>
        </authorList>
    </citation>
    <scope>NUCLEOTIDE SEQUENCE [LARGE SCALE GENOMIC DNA]</scope>
    <source>
        <strain evidence="1 2">JCM 10990</strain>
    </source>
</reference>
<comment type="caution">
    <text evidence="1">The sequence shown here is derived from an EMBL/GenBank/DDBJ whole genome shotgun (WGS) entry which is preliminary data.</text>
</comment>
<evidence type="ECO:0000313" key="2">
    <source>
        <dbReference type="Proteomes" id="UP000011693"/>
    </source>
</evidence>
<dbReference type="PATRIC" id="fig|1227492.4.peg.1998"/>
<proteinExistence type="predicted"/>
<evidence type="ECO:0000313" key="1">
    <source>
        <dbReference type="EMBL" id="ELY99841.1"/>
    </source>
</evidence>
<protein>
    <recommendedName>
        <fullName evidence="3">Histone acetyltransferase</fullName>
    </recommendedName>
</protein>
<gene>
    <name evidence="1" type="ORF">C482_10157</name>
</gene>
<dbReference type="EMBL" id="AOIN01000056">
    <property type="protein sequence ID" value="ELY99841.1"/>
    <property type="molecule type" value="Genomic_DNA"/>
</dbReference>
<evidence type="ECO:0008006" key="3">
    <source>
        <dbReference type="Google" id="ProtNLM"/>
    </source>
</evidence>
<sequence length="157" mass="17689">MRQCDGFPLGGVPIVRTLVKQREGLGETMPSSVPIDEPFPSQLYIDASRLRNALEWFDFDDPAYDPIPVLHIEDEFVLSDGHTRAFLAHLAGATTIEIVPDPDQQELNIPLYRECVDWCRNESVTQVADLAGRVVSRDTFLEQWVARCQASPLYDEG</sequence>
<organism evidence="1 2">
    <name type="scientific">Natrialba chahannaoensis JCM 10990</name>
    <dbReference type="NCBI Taxonomy" id="1227492"/>
    <lineage>
        <taxon>Archaea</taxon>
        <taxon>Methanobacteriati</taxon>
        <taxon>Methanobacteriota</taxon>
        <taxon>Stenosarchaea group</taxon>
        <taxon>Halobacteria</taxon>
        <taxon>Halobacteriales</taxon>
        <taxon>Natrialbaceae</taxon>
        <taxon>Natrialba</taxon>
    </lineage>
</organism>